<feature type="compositionally biased region" description="Gly residues" evidence="1">
    <location>
        <begin position="301"/>
        <end position="311"/>
    </location>
</feature>
<dbReference type="EMBL" id="CP089982">
    <property type="protein sequence ID" value="WXB00364.1"/>
    <property type="molecule type" value="Genomic_DNA"/>
</dbReference>
<evidence type="ECO:0000313" key="3">
    <source>
        <dbReference type="EMBL" id="WXB00364.1"/>
    </source>
</evidence>
<protein>
    <submittedName>
        <fullName evidence="3">Uncharacterized protein</fullName>
    </submittedName>
</protein>
<gene>
    <name evidence="3" type="ORF">LZC95_46960</name>
</gene>
<reference evidence="3 4" key="1">
    <citation type="submission" date="2021-12" db="EMBL/GenBank/DDBJ databases">
        <title>Discovery of the Pendulisporaceae a myxobacterial family with distinct sporulation behavior and unique specialized metabolism.</title>
        <authorList>
            <person name="Garcia R."/>
            <person name="Popoff A."/>
            <person name="Bader C.D."/>
            <person name="Loehr J."/>
            <person name="Walesch S."/>
            <person name="Walt C."/>
            <person name="Boldt J."/>
            <person name="Bunk B."/>
            <person name="Haeckl F.J.F.P.J."/>
            <person name="Gunesch A.P."/>
            <person name="Birkelbach J."/>
            <person name="Nuebel U."/>
            <person name="Pietschmann T."/>
            <person name="Bach T."/>
            <person name="Mueller R."/>
        </authorList>
    </citation>
    <scope>NUCLEOTIDE SEQUENCE [LARGE SCALE GENOMIC DNA]</scope>
    <source>
        <strain evidence="3 4">MSr12523</strain>
    </source>
</reference>
<keyword evidence="4" id="KW-1185">Reference proteome</keyword>
<accession>A0ABZ2KNX9</accession>
<keyword evidence="2" id="KW-0732">Signal</keyword>
<evidence type="ECO:0000313" key="4">
    <source>
        <dbReference type="Proteomes" id="UP001379533"/>
    </source>
</evidence>
<feature type="compositionally biased region" description="Low complexity" evidence="1">
    <location>
        <begin position="162"/>
        <end position="184"/>
    </location>
</feature>
<feature type="signal peptide" evidence="2">
    <location>
        <begin position="1"/>
        <end position="22"/>
    </location>
</feature>
<evidence type="ECO:0000256" key="2">
    <source>
        <dbReference type="SAM" id="SignalP"/>
    </source>
</evidence>
<proteinExistence type="predicted"/>
<feature type="region of interest" description="Disordered" evidence="1">
    <location>
        <begin position="300"/>
        <end position="339"/>
    </location>
</feature>
<feature type="region of interest" description="Disordered" evidence="1">
    <location>
        <begin position="135"/>
        <end position="184"/>
    </location>
</feature>
<sequence>MMRLHCLPLLVILTACSSHIDAATNEPRPDDPNPSQHAISASSSVTLIPSNLPPDTCTTAGAGDLIVPRGTSVSLDPNAACDAVVSQGPNLPAICVRKFANVAIAGTLAIDTRTSSHDAVAIVATNAFQVSGRIDGRGRGDVRGTGGNAPEPGRAWSGAGAGHATPGAPGLDGDPPAAGGGAYATSRTDVATGAAGGVGGVGLQTGAAGGRAGGALHIVACHDLDLSGTLSVAGGNGERGGDGWAGNPVPALGGGGGGGGSGGTLLVEALHVLGSGAALSAIGGTGGTGGTAFLPTTTWPGGAGGAGGTGSHGPTVGENSNYVSEGPYQGITGSGGGGGASGRIAILVPTGTALPAVTSDPPATVGAATVQTASR</sequence>
<evidence type="ECO:0000256" key="1">
    <source>
        <dbReference type="SAM" id="MobiDB-lite"/>
    </source>
</evidence>
<dbReference type="Proteomes" id="UP001379533">
    <property type="component" value="Chromosome"/>
</dbReference>
<dbReference type="PROSITE" id="PS51257">
    <property type="entry name" value="PROKAR_LIPOPROTEIN"/>
    <property type="match status" value="1"/>
</dbReference>
<name>A0ABZ2KNX9_9BACT</name>
<feature type="chain" id="PRO_5046488953" evidence="2">
    <location>
        <begin position="23"/>
        <end position="375"/>
    </location>
</feature>
<dbReference type="RefSeq" id="WP_394844583.1">
    <property type="nucleotide sequence ID" value="NZ_CP089982.1"/>
</dbReference>
<feature type="region of interest" description="Disordered" evidence="1">
    <location>
        <begin position="353"/>
        <end position="375"/>
    </location>
</feature>
<organism evidence="3 4">
    <name type="scientific">Pendulispora brunnea</name>
    <dbReference type="NCBI Taxonomy" id="2905690"/>
    <lineage>
        <taxon>Bacteria</taxon>
        <taxon>Pseudomonadati</taxon>
        <taxon>Myxococcota</taxon>
        <taxon>Myxococcia</taxon>
        <taxon>Myxococcales</taxon>
        <taxon>Sorangiineae</taxon>
        <taxon>Pendulisporaceae</taxon>
        <taxon>Pendulispora</taxon>
    </lineage>
</organism>